<keyword evidence="15" id="KW-1185">Reference proteome</keyword>
<comment type="caution">
    <text evidence="14">The sequence shown here is derived from an EMBL/GenBank/DDBJ whole genome shotgun (WGS) entry which is preliminary data.</text>
</comment>
<evidence type="ECO:0000256" key="3">
    <source>
        <dbReference type="ARBA" id="ARBA00022723"/>
    </source>
</evidence>
<sequence>MASEINGLLPKDIQDLVLKSKIFVVGAGGVGCELLKNLVLTGFKDIHIIDLDTIEVSNLNRQFLFRREHVGRPKSHVAKDSALKFNSNVNITAYHDSITEAKYDVNFYKQYSFVMNALDNRIARSHVNRMCLAADIPLIESGSSGTLGHVTVHKKGVTECFDCTQRPHQKTFPGCTIRNTPSDPIHCIVWSKHLFNQLFGLADADEDVSPDSADPEAISSAGKAALETESEQPISRVSTRQWAQGCEYDPQKLFHKFFNDDINYLLSMDNLWKKRKPPTPLDWNSLPDAVASSSSSASRRAPILLKDQRVWPIAECAEVFKKSVEILKKRLEDEKDGGVLIWDKDDDVAMDFITACSNIRSFIFGIYPKSRFDIKSMAGNIIPAIASTNAIVGGFIVMTAFKVLKEDWYKCNSVYIQNRVNVRKELYHFDQVMAPNPKCYVCGEKPEIVLKIDLERMTVRMLNEKVLKKELCMIAPDVEIEDGCGTILISSEEGETDDIGDKLVKEFKIVNGTRLRCDDFLQNYNLVINIVIMSEEEAKDRDKSVECFELVGDRSLLVPKEEDQATNGKESDKDPDAKEAEAVADDDDDLEVIAMPEDDVKVLGTKRPLERKDEGEGTPLKKRKLAEEPSPASGSAYCMDTEVETIDLD</sequence>
<comment type="subunit">
    <text evidence="8">Heterodimer.</text>
</comment>
<evidence type="ECO:0000259" key="12">
    <source>
        <dbReference type="Pfam" id="PF10585"/>
    </source>
</evidence>
<feature type="compositionally biased region" description="Basic and acidic residues" evidence="10">
    <location>
        <begin position="559"/>
        <end position="581"/>
    </location>
</feature>
<feature type="domain" description="Ubiquitin-activating enzyme SCCH" evidence="12">
    <location>
        <begin position="338"/>
        <end position="375"/>
    </location>
</feature>
<feature type="domain" description="Ubiquitin/SUMO-activating enzyme ubiquitin-like" evidence="13">
    <location>
        <begin position="450"/>
        <end position="535"/>
    </location>
</feature>
<keyword evidence="5 8" id="KW-0833">Ubl conjugation pathway</keyword>
<feature type="region of interest" description="Disordered" evidence="10">
    <location>
        <begin position="559"/>
        <end position="649"/>
    </location>
</feature>
<protein>
    <recommendedName>
        <fullName evidence="8">SUMO-activating enzyme subunit</fullName>
    </recommendedName>
</protein>
<dbReference type="PANTHER" id="PTHR10953:SF5">
    <property type="entry name" value="SUMO-ACTIVATING ENZYME SUBUNIT 2"/>
    <property type="match status" value="1"/>
</dbReference>
<dbReference type="InterPro" id="IPR019572">
    <property type="entry name" value="UBA_E1_SCCH"/>
</dbReference>
<dbReference type="InterPro" id="IPR042449">
    <property type="entry name" value="Ub-E1_IAD_1"/>
</dbReference>
<evidence type="ECO:0000256" key="9">
    <source>
        <dbReference type="PROSITE-ProRule" id="PRU10132"/>
    </source>
</evidence>
<evidence type="ECO:0000256" key="2">
    <source>
        <dbReference type="ARBA" id="ARBA00005673"/>
    </source>
</evidence>
<dbReference type="Gene3D" id="1.10.10.520">
    <property type="entry name" value="Ubiquitin activating enzymes (Uba3). Chain: B, domain 2"/>
    <property type="match status" value="1"/>
</dbReference>
<name>A0ABP1PJV6_9HEXA</name>
<dbReference type="Pfam" id="PF14732">
    <property type="entry name" value="UAE_UbL"/>
    <property type="match status" value="1"/>
</dbReference>
<dbReference type="PIRSF" id="PIRSF039133">
    <property type="entry name" value="SUMO_E1B"/>
    <property type="match status" value="1"/>
</dbReference>
<keyword evidence="7 8" id="KW-0067">ATP-binding</keyword>
<dbReference type="InterPro" id="IPR045886">
    <property type="entry name" value="ThiF/MoeB/HesA"/>
</dbReference>
<dbReference type="Gene3D" id="3.10.290.20">
    <property type="entry name" value="Ubiquitin-like 2 activating enzyme e1b. Chain: B, domain 3"/>
    <property type="match status" value="1"/>
</dbReference>
<keyword evidence="3 8" id="KW-0479">Metal-binding</keyword>
<dbReference type="Pfam" id="PF10585">
    <property type="entry name" value="UBA_E1_SCCH"/>
    <property type="match status" value="1"/>
</dbReference>
<dbReference type="InterPro" id="IPR000594">
    <property type="entry name" value="ThiF_NAD_FAD-bd"/>
</dbReference>
<dbReference type="InterPro" id="IPR030661">
    <property type="entry name" value="Uba2"/>
</dbReference>
<evidence type="ECO:0000256" key="7">
    <source>
        <dbReference type="ARBA" id="ARBA00022840"/>
    </source>
</evidence>
<dbReference type="Proteomes" id="UP001642540">
    <property type="component" value="Unassembled WGS sequence"/>
</dbReference>
<comment type="similarity">
    <text evidence="2 8">Belongs to the ubiquitin-activating E1 family.</text>
</comment>
<dbReference type="InterPro" id="IPR023318">
    <property type="entry name" value="Ub_act_enz_dom_a_sf"/>
</dbReference>
<feature type="active site" description="Glycyl thioester intermediate" evidence="9">
    <location>
        <position position="175"/>
    </location>
</feature>
<gene>
    <name evidence="14" type="ORF">ODALV1_LOCUS828</name>
</gene>
<feature type="region of interest" description="Disordered" evidence="10">
    <location>
        <begin position="206"/>
        <end position="234"/>
    </location>
</feature>
<reference evidence="14 15" key="1">
    <citation type="submission" date="2024-08" db="EMBL/GenBank/DDBJ databases">
        <authorList>
            <person name="Cucini C."/>
            <person name="Frati F."/>
        </authorList>
    </citation>
    <scope>NUCLEOTIDE SEQUENCE [LARGE SCALE GENOMIC DNA]</scope>
</reference>
<dbReference type="PROSITE" id="PS00865">
    <property type="entry name" value="UBIQUITIN_ACTIVAT_2"/>
    <property type="match status" value="1"/>
</dbReference>
<organism evidence="14 15">
    <name type="scientific">Orchesella dallaii</name>
    <dbReference type="NCBI Taxonomy" id="48710"/>
    <lineage>
        <taxon>Eukaryota</taxon>
        <taxon>Metazoa</taxon>
        <taxon>Ecdysozoa</taxon>
        <taxon>Arthropoda</taxon>
        <taxon>Hexapoda</taxon>
        <taxon>Collembola</taxon>
        <taxon>Entomobryomorpha</taxon>
        <taxon>Entomobryoidea</taxon>
        <taxon>Orchesellidae</taxon>
        <taxon>Orchesellinae</taxon>
        <taxon>Orchesella</taxon>
    </lineage>
</organism>
<evidence type="ECO:0000259" key="11">
    <source>
        <dbReference type="Pfam" id="PF00899"/>
    </source>
</evidence>
<evidence type="ECO:0000256" key="5">
    <source>
        <dbReference type="ARBA" id="ARBA00022786"/>
    </source>
</evidence>
<dbReference type="EMBL" id="CAXLJM020000004">
    <property type="protein sequence ID" value="CAL8069551.1"/>
    <property type="molecule type" value="Genomic_DNA"/>
</dbReference>
<dbReference type="Pfam" id="PF00899">
    <property type="entry name" value="ThiF"/>
    <property type="match status" value="1"/>
</dbReference>
<feature type="compositionally biased region" description="Acidic residues" evidence="10">
    <location>
        <begin position="582"/>
        <end position="591"/>
    </location>
</feature>
<evidence type="ECO:0000313" key="14">
    <source>
        <dbReference type="EMBL" id="CAL8069551.1"/>
    </source>
</evidence>
<evidence type="ECO:0000256" key="4">
    <source>
        <dbReference type="ARBA" id="ARBA00022741"/>
    </source>
</evidence>
<keyword evidence="6 8" id="KW-0862">Zinc</keyword>
<dbReference type="PANTHER" id="PTHR10953">
    <property type="entry name" value="UBIQUITIN-ACTIVATING ENZYME E1"/>
    <property type="match status" value="1"/>
</dbReference>
<evidence type="ECO:0000256" key="1">
    <source>
        <dbReference type="ARBA" id="ARBA00004718"/>
    </source>
</evidence>
<keyword evidence="4 8" id="KW-0547">Nucleotide-binding</keyword>
<evidence type="ECO:0000256" key="10">
    <source>
        <dbReference type="SAM" id="MobiDB-lite"/>
    </source>
</evidence>
<dbReference type="InterPro" id="IPR033127">
    <property type="entry name" value="UBQ-activ_enz_E1_Cys_AS"/>
</dbReference>
<evidence type="ECO:0000256" key="6">
    <source>
        <dbReference type="ARBA" id="ARBA00022833"/>
    </source>
</evidence>
<dbReference type="SUPFAM" id="SSF69572">
    <property type="entry name" value="Activating enzymes of the ubiquitin-like proteins"/>
    <property type="match status" value="1"/>
</dbReference>
<dbReference type="Gene3D" id="3.50.50.80">
    <property type="entry name" value="Ubiquitin-activating enzyme E1, inactive adenylation domain, subdomain 1"/>
    <property type="match status" value="1"/>
</dbReference>
<comment type="pathway">
    <text evidence="1 8">Protein modification; protein sumoylation.</text>
</comment>
<evidence type="ECO:0000313" key="15">
    <source>
        <dbReference type="Proteomes" id="UP001642540"/>
    </source>
</evidence>
<evidence type="ECO:0000256" key="8">
    <source>
        <dbReference type="PIRNR" id="PIRNR039133"/>
    </source>
</evidence>
<dbReference type="InterPro" id="IPR028077">
    <property type="entry name" value="UAE_UbL_dom"/>
</dbReference>
<proteinExistence type="inferred from homology"/>
<accession>A0ABP1PJV6</accession>
<feature type="domain" description="THIF-type NAD/FAD binding fold" evidence="11">
    <location>
        <begin position="9"/>
        <end position="430"/>
    </location>
</feature>
<evidence type="ECO:0000259" key="13">
    <source>
        <dbReference type="Pfam" id="PF14732"/>
    </source>
</evidence>
<dbReference type="InterPro" id="IPR035985">
    <property type="entry name" value="Ubiquitin-activating_enz"/>
</dbReference>